<proteinExistence type="inferred from homology"/>
<dbReference type="GO" id="GO:0016616">
    <property type="term" value="F:oxidoreductase activity, acting on the CH-OH group of donors, NAD or NADP as acceptor"/>
    <property type="evidence" value="ECO:0007669"/>
    <property type="project" value="UniProtKB-ARBA"/>
</dbReference>
<evidence type="ECO:0000256" key="2">
    <source>
        <dbReference type="ARBA" id="ARBA00022857"/>
    </source>
</evidence>
<dbReference type="PRINTS" id="PR00069">
    <property type="entry name" value="ALDKETRDTASE"/>
</dbReference>
<keyword evidence="6" id="KW-1185">Reference proteome</keyword>
<dbReference type="InterPro" id="IPR036812">
    <property type="entry name" value="NAD(P)_OxRdtase_dom_sf"/>
</dbReference>
<evidence type="ECO:0000256" key="1">
    <source>
        <dbReference type="ARBA" id="ARBA00007905"/>
    </source>
</evidence>
<name>A0A9Q1HLP7_HOLLE</name>
<comment type="caution">
    <text evidence="5">The sequence shown here is derived from an EMBL/GenBank/DDBJ whole genome shotgun (WGS) entry which is preliminary data.</text>
</comment>
<organism evidence="5 6">
    <name type="scientific">Holothuria leucospilota</name>
    <name type="common">Black long sea cucumber</name>
    <name type="synonym">Mertensiothuria leucospilota</name>
    <dbReference type="NCBI Taxonomy" id="206669"/>
    <lineage>
        <taxon>Eukaryota</taxon>
        <taxon>Metazoa</taxon>
        <taxon>Echinodermata</taxon>
        <taxon>Eleutherozoa</taxon>
        <taxon>Echinozoa</taxon>
        <taxon>Holothuroidea</taxon>
        <taxon>Aspidochirotacea</taxon>
        <taxon>Aspidochirotida</taxon>
        <taxon>Holothuriidae</taxon>
        <taxon>Holothuria</taxon>
    </lineage>
</organism>
<evidence type="ECO:0000256" key="3">
    <source>
        <dbReference type="ARBA" id="ARBA00023002"/>
    </source>
</evidence>
<dbReference type="AlphaFoldDB" id="A0A9Q1HLP7"/>
<dbReference type="InterPro" id="IPR020471">
    <property type="entry name" value="AKR"/>
</dbReference>
<sequence>MKCTLRLYLCSVYYRKRKTSQVTFATASKFPSFLLSKAMEHLVEKGLVKSIGVSNFNISQMEEVLKIAKKPVVINQVENHPCIDQRELIDFCKSKNILVTAYSPLGFPERSWTTEKDPNMQEDPVVKKIAEHKGCTPVQLLIAYNLCQGLLCIPKSVTPSRILQNFRALGVQLTKEEIEKLDTLVRDYRARAWEFWSHHPYYPFPEELEKLSDEMTK</sequence>
<feature type="domain" description="NADP-dependent oxidoreductase" evidence="4">
    <location>
        <begin position="35"/>
        <end position="184"/>
    </location>
</feature>
<keyword evidence="3" id="KW-0560">Oxidoreductase</keyword>
<keyword evidence="2" id="KW-0521">NADP</keyword>
<accession>A0A9Q1HLP7</accession>
<dbReference type="SUPFAM" id="SSF51430">
    <property type="entry name" value="NAD(P)-linked oxidoreductase"/>
    <property type="match status" value="1"/>
</dbReference>
<evidence type="ECO:0000313" key="5">
    <source>
        <dbReference type="EMBL" id="KAJ8050101.1"/>
    </source>
</evidence>
<evidence type="ECO:0000313" key="6">
    <source>
        <dbReference type="Proteomes" id="UP001152320"/>
    </source>
</evidence>
<reference evidence="5" key="1">
    <citation type="submission" date="2021-10" db="EMBL/GenBank/DDBJ databases">
        <title>Tropical sea cucumber genome reveals ecological adaptation and Cuvierian tubules defense mechanism.</title>
        <authorList>
            <person name="Chen T."/>
        </authorList>
    </citation>
    <scope>NUCLEOTIDE SEQUENCE</scope>
    <source>
        <strain evidence="5">Nanhai2018</strain>
        <tissue evidence="5">Muscle</tissue>
    </source>
</reference>
<dbReference type="CDD" id="cd19071">
    <property type="entry name" value="AKR_AKR1-5-like"/>
    <property type="match status" value="1"/>
</dbReference>
<dbReference type="InterPro" id="IPR023210">
    <property type="entry name" value="NADP_OxRdtase_dom"/>
</dbReference>
<dbReference type="PANTHER" id="PTHR43827">
    <property type="entry name" value="2,5-DIKETO-D-GLUCONIC ACID REDUCTASE"/>
    <property type="match status" value="1"/>
</dbReference>
<evidence type="ECO:0000259" key="4">
    <source>
        <dbReference type="Pfam" id="PF00248"/>
    </source>
</evidence>
<comment type="similarity">
    <text evidence="1">Belongs to the aldo/keto reductase family.</text>
</comment>
<dbReference type="PROSITE" id="PS00062">
    <property type="entry name" value="ALDOKETO_REDUCTASE_2"/>
    <property type="match status" value="1"/>
</dbReference>
<dbReference type="InterPro" id="IPR018170">
    <property type="entry name" value="Aldo/ket_reductase_CS"/>
</dbReference>
<dbReference type="PANTHER" id="PTHR43827:SF3">
    <property type="entry name" value="NADP-DEPENDENT OXIDOREDUCTASE DOMAIN-CONTAINING PROTEIN"/>
    <property type="match status" value="1"/>
</dbReference>
<dbReference type="EMBL" id="JAIZAY010000001">
    <property type="protein sequence ID" value="KAJ8050101.1"/>
    <property type="molecule type" value="Genomic_DNA"/>
</dbReference>
<protein>
    <submittedName>
        <fullName evidence="5">Aldose reductase</fullName>
    </submittedName>
</protein>
<gene>
    <name evidence="5" type="ORF">HOLleu_03173</name>
</gene>
<dbReference type="Pfam" id="PF00248">
    <property type="entry name" value="Aldo_ket_red"/>
    <property type="match status" value="1"/>
</dbReference>
<dbReference type="Gene3D" id="3.20.20.100">
    <property type="entry name" value="NADP-dependent oxidoreductase domain"/>
    <property type="match status" value="1"/>
</dbReference>
<dbReference type="OrthoDB" id="416253at2759"/>
<dbReference type="Proteomes" id="UP001152320">
    <property type="component" value="Chromosome 1"/>
</dbReference>